<sequence length="180" mass="19767">MNLLYLLYDSLMRRQSAIGHSILMKKSSWESVRGQIASLTPDVLLDCAKRLEEQSKLDNPDVTALLNGVKSIGAKVPNSHQQRSRMLVEMKSMVVRYSVSAIWFTLNPSDLRNPLVLKLSGVVENSRSGTSLSQFCAVTATMNSVAVASFFHQIITAFFGILVCAKPDDLLGGIFSQAES</sequence>
<evidence type="ECO:0000259" key="1">
    <source>
        <dbReference type="Pfam" id="PF14214"/>
    </source>
</evidence>
<keyword evidence="3" id="KW-1185">Reference proteome</keyword>
<name>A0ABR3G4A1_9PEZI</name>
<dbReference type="EMBL" id="JBBBZM010000392">
    <property type="protein sequence ID" value="KAL0630754.1"/>
    <property type="molecule type" value="Genomic_DNA"/>
</dbReference>
<feature type="domain" description="Helitron helicase-like" evidence="1">
    <location>
        <begin position="13"/>
        <end position="167"/>
    </location>
</feature>
<organism evidence="2 3">
    <name type="scientific">Discina gigas</name>
    <dbReference type="NCBI Taxonomy" id="1032678"/>
    <lineage>
        <taxon>Eukaryota</taxon>
        <taxon>Fungi</taxon>
        <taxon>Dikarya</taxon>
        <taxon>Ascomycota</taxon>
        <taxon>Pezizomycotina</taxon>
        <taxon>Pezizomycetes</taxon>
        <taxon>Pezizales</taxon>
        <taxon>Discinaceae</taxon>
        <taxon>Discina</taxon>
    </lineage>
</organism>
<comment type="caution">
    <text evidence="2">The sequence shown here is derived from an EMBL/GenBank/DDBJ whole genome shotgun (WGS) entry which is preliminary data.</text>
</comment>
<dbReference type="Proteomes" id="UP001447188">
    <property type="component" value="Unassembled WGS sequence"/>
</dbReference>
<gene>
    <name evidence="2" type="ORF">Q9L58_010394</name>
</gene>
<accession>A0ABR3G4A1</accession>
<evidence type="ECO:0000313" key="3">
    <source>
        <dbReference type="Proteomes" id="UP001447188"/>
    </source>
</evidence>
<protein>
    <recommendedName>
        <fullName evidence="1">Helitron helicase-like domain-containing protein</fullName>
    </recommendedName>
</protein>
<dbReference type="Pfam" id="PF14214">
    <property type="entry name" value="Helitron_like_N"/>
    <property type="match status" value="1"/>
</dbReference>
<reference evidence="2 3" key="1">
    <citation type="submission" date="2024-02" db="EMBL/GenBank/DDBJ databases">
        <title>Discinaceae phylogenomics.</title>
        <authorList>
            <person name="Dirks A.C."/>
            <person name="James T.Y."/>
        </authorList>
    </citation>
    <scope>NUCLEOTIDE SEQUENCE [LARGE SCALE GENOMIC DNA]</scope>
    <source>
        <strain evidence="2 3">ACD0624</strain>
    </source>
</reference>
<dbReference type="InterPro" id="IPR025476">
    <property type="entry name" value="Helitron_helicase-like"/>
</dbReference>
<evidence type="ECO:0000313" key="2">
    <source>
        <dbReference type="EMBL" id="KAL0630754.1"/>
    </source>
</evidence>
<proteinExistence type="predicted"/>